<name>A0ABM9EKB1_9HYPH</name>
<reference evidence="1 2" key="1">
    <citation type="submission" date="2022-03" db="EMBL/GenBank/DDBJ databases">
        <authorList>
            <person name="Brunel B."/>
        </authorList>
    </citation>
    <scope>NUCLEOTIDE SEQUENCE [LARGE SCALE GENOMIC DNA]</scope>
    <source>
        <strain evidence="1">STM5069sample</strain>
    </source>
</reference>
<dbReference type="Proteomes" id="UP001153050">
    <property type="component" value="Unassembled WGS sequence"/>
</dbReference>
<keyword evidence="2" id="KW-1185">Reference proteome</keyword>
<sequence>MNGWITAGELPVGHVSGRLAVAVHYSTEANQRRVPRWHFRSFF</sequence>
<evidence type="ECO:0000313" key="2">
    <source>
        <dbReference type="Proteomes" id="UP001153050"/>
    </source>
</evidence>
<protein>
    <submittedName>
        <fullName evidence="1">Uncharacterized protein</fullName>
    </submittedName>
</protein>
<proteinExistence type="predicted"/>
<organism evidence="1 2">
    <name type="scientific">Mesorhizobium escarrei</name>
    <dbReference type="NCBI Taxonomy" id="666018"/>
    <lineage>
        <taxon>Bacteria</taxon>
        <taxon>Pseudomonadati</taxon>
        <taxon>Pseudomonadota</taxon>
        <taxon>Alphaproteobacteria</taxon>
        <taxon>Hyphomicrobiales</taxon>
        <taxon>Phyllobacteriaceae</taxon>
        <taxon>Mesorhizobium</taxon>
    </lineage>
</organism>
<comment type="caution">
    <text evidence="1">The sequence shown here is derived from an EMBL/GenBank/DDBJ whole genome shotgun (WGS) entry which is preliminary data.</text>
</comment>
<gene>
    <name evidence="1" type="ORF">MES5069_800024</name>
</gene>
<dbReference type="EMBL" id="CAKXZT010000180">
    <property type="protein sequence ID" value="CAH2409345.1"/>
    <property type="molecule type" value="Genomic_DNA"/>
</dbReference>
<accession>A0ABM9EKB1</accession>
<evidence type="ECO:0000313" key="1">
    <source>
        <dbReference type="EMBL" id="CAH2409345.1"/>
    </source>
</evidence>